<dbReference type="STRING" id="284581.AMD01_01160"/>
<dbReference type="PIRSF" id="PIRSF038959">
    <property type="entry name" value="SdpI"/>
    <property type="match status" value="1"/>
</dbReference>
<keyword evidence="1" id="KW-0472">Membrane</keyword>
<evidence type="ECO:0000259" key="2">
    <source>
        <dbReference type="Pfam" id="PF07853"/>
    </source>
</evidence>
<dbReference type="InterPro" id="IPR026272">
    <property type="entry name" value="SdpI"/>
</dbReference>
<comment type="caution">
    <text evidence="3">The sequence shown here is derived from an EMBL/GenBank/DDBJ whole genome shotgun (WGS) entry which is preliminary data.</text>
</comment>
<dbReference type="PANTHER" id="PTHR37810:SF5">
    <property type="entry name" value="IMMUNITY PROTEIN SDPI"/>
    <property type="match status" value="1"/>
</dbReference>
<feature type="transmembrane region" description="Helical" evidence="1">
    <location>
        <begin position="112"/>
        <end position="130"/>
    </location>
</feature>
<feature type="transmembrane region" description="Helical" evidence="1">
    <location>
        <begin position="181"/>
        <end position="199"/>
    </location>
</feature>
<keyword evidence="1" id="KW-1133">Transmembrane helix</keyword>
<evidence type="ECO:0000313" key="3">
    <source>
        <dbReference type="EMBL" id="KOO50395.1"/>
    </source>
</evidence>
<accession>A0A0M0LH34</accession>
<evidence type="ECO:0000313" key="4">
    <source>
        <dbReference type="Proteomes" id="UP000037558"/>
    </source>
</evidence>
<feature type="transmembrane region" description="Helical" evidence="1">
    <location>
        <begin position="157"/>
        <end position="175"/>
    </location>
</feature>
<keyword evidence="4" id="KW-1185">Reference proteome</keyword>
<dbReference type="Proteomes" id="UP000037558">
    <property type="component" value="Unassembled WGS sequence"/>
</dbReference>
<dbReference type="AlphaFoldDB" id="A0A0M0LH34"/>
<organism evidence="3 4">
    <name type="scientific">Priestia koreensis</name>
    <dbReference type="NCBI Taxonomy" id="284581"/>
    <lineage>
        <taxon>Bacteria</taxon>
        <taxon>Bacillati</taxon>
        <taxon>Bacillota</taxon>
        <taxon>Bacilli</taxon>
        <taxon>Bacillales</taxon>
        <taxon>Bacillaceae</taxon>
        <taxon>Priestia</taxon>
    </lineage>
</organism>
<feature type="transmembrane region" description="Helical" evidence="1">
    <location>
        <begin position="7"/>
        <end position="26"/>
    </location>
</feature>
<dbReference type="Pfam" id="PF07853">
    <property type="entry name" value="DUF1648"/>
    <property type="match status" value="1"/>
</dbReference>
<feature type="domain" description="DUF1648" evidence="2">
    <location>
        <begin position="13"/>
        <end position="53"/>
    </location>
</feature>
<protein>
    <recommendedName>
        <fullName evidence="2">DUF1648 domain-containing protein</fullName>
    </recommendedName>
</protein>
<dbReference type="GO" id="GO:0009636">
    <property type="term" value="P:response to toxic substance"/>
    <property type="evidence" value="ECO:0007669"/>
    <property type="project" value="TreeGrafter"/>
</dbReference>
<evidence type="ECO:0000256" key="1">
    <source>
        <dbReference type="SAM" id="Phobius"/>
    </source>
</evidence>
<dbReference type="EMBL" id="LILC01000002">
    <property type="protein sequence ID" value="KOO50395.1"/>
    <property type="molecule type" value="Genomic_DNA"/>
</dbReference>
<dbReference type="PANTHER" id="PTHR37810">
    <property type="entry name" value="IMMUNITY PROTEIN SDPI"/>
    <property type="match status" value="1"/>
</dbReference>
<dbReference type="OrthoDB" id="9808690at2"/>
<gene>
    <name evidence="3" type="ORF">AMD01_01160</name>
</gene>
<reference evidence="4" key="1">
    <citation type="submission" date="2015-08" db="EMBL/GenBank/DDBJ databases">
        <title>Fjat-14210 dsm16467.</title>
        <authorList>
            <person name="Liu B."/>
            <person name="Wang J."/>
            <person name="Zhu Y."/>
            <person name="Liu G."/>
            <person name="Chen Q."/>
            <person name="Chen Z."/>
            <person name="Lan J."/>
            <person name="Che J."/>
            <person name="Ge C."/>
            <person name="Shi H."/>
            <person name="Pan Z."/>
            <person name="Liu X."/>
        </authorList>
    </citation>
    <scope>NUCLEOTIDE SEQUENCE [LARGE SCALE GENOMIC DNA]</scope>
    <source>
        <strain evidence="4">DSM 16467</strain>
    </source>
</reference>
<dbReference type="PATRIC" id="fig|284581.3.peg.483"/>
<proteinExistence type="predicted"/>
<name>A0A0M0LH34_9BACI</name>
<dbReference type="Pfam" id="PF13630">
    <property type="entry name" value="SdpI"/>
    <property type="match status" value="1"/>
</dbReference>
<keyword evidence="1" id="KW-0812">Transmembrane</keyword>
<dbReference type="InterPro" id="IPR025962">
    <property type="entry name" value="SdpI/YhfL"/>
</dbReference>
<sequence length="205" mass="23469">MRQLAMIGTSFLVIILTWGVFFPYLPGKVAMHFDAAGNPDQYGSKLFVMSMFLVLSFVLLSMTYLFVLYDRKNVHKRKINRPISIFFILFTWSLNSLFLLNTQDEQVRVEKLLFVIIGLFFIIIGNYMPTIKQNSSIGIRTKEALESKIVWNKTQRFGGFVFIVLGFLIACFVFVDGITAVYSSIISLTLSLVIITLYSKKQKEA</sequence>
<dbReference type="RefSeq" id="WP_053399549.1">
    <property type="nucleotide sequence ID" value="NZ_LILC01000002.1"/>
</dbReference>
<dbReference type="InterPro" id="IPR012867">
    <property type="entry name" value="DUF1648"/>
</dbReference>
<feature type="transmembrane region" description="Helical" evidence="1">
    <location>
        <begin position="46"/>
        <end position="67"/>
    </location>
</feature>
<feature type="transmembrane region" description="Helical" evidence="1">
    <location>
        <begin position="79"/>
        <end position="100"/>
    </location>
</feature>